<comment type="caution">
    <text evidence="1">The sequence shown here is derived from an EMBL/GenBank/DDBJ whole genome shotgun (WGS) entry which is preliminary data.</text>
</comment>
<name>A0ABS2WUZ5_9BACT</name>
<sequence length="108" mass="12020">MANVVFCGFGPNDGLYHAKIGEVLLRLAVASGVSIPKTEGESVVEIQEMSEELQTTYMEDIEFEKLIKLGLLSEEKAYELQQYTIGSKYRLADQCLVKGDILVKPYKG</sequence>
<reference evidence="1 2" key="2">
    <citation type="submission" date="2021-02" db="EMBL/GenBank/DDBJ databases">
        <title>Sulfurospirillum tamanensis sp. nov.</title>
        <authorList>
            <person name="Frolova A."/>
            <person name="Merkel A."/>
            <person name="Slobodkin A."/>
        </authorList>
    </citation>
    <scope>NUCLEOTIDE SEQUENCE [LARGE SCALE GENOMIC DNA]</scope>
    <source>
        <strain evidence="1 2">T05b</strain>
    </source>
</reference>
<reference evidence="1 2" key="3">
    <citation type="submission" date="2021-02" db="EMBL/GenBank/DDBJ databases">
        <authorList>
            <person name="Merkel A.Y."/>
        </authorList>
    </citation>
    <scope>NUCLEOTIDE SEQUENCE [LARGE SCALE GENOMIC DNA]</scope>
    <source>
        <strain evidence="1 2">T05b</strain>
    </source>
</reference>
<accession>A0ABS2WUZ5</accession>
<dbReference type="Proteomes" id="UP000703590">
    <property type="component" value="Unassembled WGS sequence"/>
</dbReference>
<keyword evidence="2" id="KW-1185">Reference proteome</keyword>
<evidence type="ECO:0000313" key="2">
    <source>
        <dbReference type="Proteomes" id="UP000703590"/>
    </source>
</evidence>
<evidence type="ECO:0000313" key="1">
    <source>
        <dbReference type="EMBL" id="MBN2965435.1"/>
    </source>
</evidence>
<dbReference type="RefSeq" id="WP_205459993.1">
    <property type="nucleotide sequence ID" value="NZ_JAFHKK010000037.1"/>
</dbReference>
<organism evidence="1 2">
    <name type="scientific">Sulfurospirillum tamanense</name>
    <dbReference type="NCBI Taxonomy" id="2813362"/>
    <lineage>
        <taxon>Bacteria</taxon>
        <taxon>Pseudomonadati</taxon>
        <taxon>Campylobacterota</taxon>
        <taxon>Epsilonproteobacteria</taxon>
        <taxon>Campylobacterales</taxon>
        <taxon>Sulfurospirillaceae</taxon>
        <taxon>Sulfurospirillum</taxon>
    </lineage>
</organism>
<reference evidence="2" key="1">
    <citation type="submission" date="2021-02" db="EMBL/GenBank/DDBJ databases">
        <title>Sulfurospirillum tamanensis sp. nov.</title>
        <authorList>
            <person name="Merkel A.Y."/>
        </authorList>
    </citation>
    <scope>NUCLEOTIDE SEQUENCE [LARGE SCALE GENOMIC DNA]</scope>
    <source>
        <strain evidence="2">T05b</strain>
    </source>
</reference>
<proteinExistence type="predicted"/>
<protein>
    <submittedName>
        <fullName evidence="1">Uncharacterized protein</fullName>
    </submittedName>
</protein>
<gene>
    <name evidence="1" type="ORF">JWV37_11635</name>
</gene>
<dbReference type="EMBL" id="JAFHKK010000037">
    <property type="protein sequence ID" value="MBN2965435.1"/>
    <property type="molecule type" value="Genomic_DNA"/>
</dbReference>